<dbReference type="GO" id="GO:0046983">
    <property type="term" value="F:protein dimerization activity"/>
    <property type="evidence" value="ECO:0007669"/>
    <property type="project" value="InterPro"/>
</dbReference>
<dbReference type="PANTHER" id="PTHR23349">
    <property type="entry name" value="BASIC HELIX-LOOP-HELIX TRANSCRIPTION FACTOR, TWIST"/>
    <property type="match status" value="1"/>
</dbReference>
<dbReference type="EnsemblMetazoa" id="XM_775042">
    <property type="protein sequence ID" value="XP_780135"/>
    <property type="gene ID" value="LOC574674"/>
</dbReference>
<feature type="region of interest" description="Disordered" evidence="1">
    <location>
        <begin position="186"/>
        <end position="210"/>
    </location>
</feature>
<dbReference type="InterPro" id="IPR036638">
    <property type="entry name" value="HLH_DNA-bd_sf"/>
</dbReference>
<evidence type="ECO:0000313" key="4">
    <source>
        <dbReference type="Proteomes" id="UP000007110"/>
    </source>
</evidence>
<dbReference type="AlphaFoldDB" id="A0A7M7R930"/>
<dbReference type="PANTHER" id="PTHR23349:SF63">
    <property type="entry name" value="FER3-LIKE PROTEIN"/>
    <property type="match status" value="1"/>
</dbReference>
<dbReference type="GO" id="GO:0000981">
    <property type="term" value="F:DNA-binding transcription factor activity, RNA polymerase II-specific"/>
    <property type="evidence" value="ECO:0000318"/>
    <property type="project" value="GO_Central"/>
</dbReference>
<dbReference type="OMA" id="FQNSEWI"/>
<reference evidence="4" key="1">
    <citation type="submission" date="2015-02" db="EMBL/GenBank/DDBJ databases">
        <title>Genome sequencing for Strongylocentrotus purpuratus.</title>
        <authorList>
            <person name="Murali S."/>
            <person name="Liu Y."/>
            <person name="Vee V."/>
            <person name="English A."/>
            <person name="Wang M."/>
            <person name="Skinner E."/>
            <person name="Han Y."/>
            <person name="Muzny D.M."/>
            <person name="Worley K.C."/>
            <person name="Gibbs R.A."/>
        </authorList>
    </citation>
    <scope>NUCLEOTIDE SEQUENCE</scope>
</reference>
<dbReference type="InParanoid" id="A0A7M7R930"/>
<dbReference type="GO" id="GO:0032502">
    <property type="term" value="P:developmental process"/>
    <property type="evidence" value="ECO:0000318"/>
    <property type="project" value="GO_Central"/>
</dbReference>
<dbReference type="OrthoDB" id="10048995at2759"/>
<keyword evidence="4" id="KW-1185">Reference proteome</keyword>
<sequence length="306" mass="34623">MEEQITANLFNCSIMNAMPYDDDNFESPSTSPPTYAELTPAVNHTFNHGNINFDHNTSYDDGNIRYEHDNSNHNFDEQVPLSTAHLLDILSTTDVDINNIANDGEEEGSDEGSELAAYLFQNSEWITNNATLDDSQYSTAVNGDPQHFQSCYTNKSMGYGNTSFNSSYHEAHTLPQVPYFGHTDTQHAQVSNDTSGTFSNQPQPTNEHHLPFQVHNLPKTRGKTTTKPRRRVVTAGQRTAANVRERRRMFGLNDAFDNLRKEVPKFKHEKRLSRIETLRLAILYIEFLADIVTRKNNVNDVECSSG</sequence>
<dbReference type="InterPro" id="IPR011598">
    <property type="entry name" value="bHLH_dom"/>
</dbReference>
<dbReference type="InterPro" id="IPR050283">
    <property type="entry name" value="E-box_TF_Regulators"/>
</dbReference>
<dbReference type="PROSITE" id="PS50888">
    <property type="entry name" value="BHLH"/>
    <property type="match status" value="1"/>
</dbReference>
<evidence type="ECO:0000256" key="1">
    <source>
        <dbReference type="SAM" id="MobiDB-lite"/>
    </source>
</evidence>
<dbReference type="GeneID" id="574674"/>
<protein>
    <recommendedName>
        <fullName evidence="2">BHLH domain-containing protein</fullName>
    </recommendedName>
</protein>
<dbReference type="RefSeq" id="XP_780135.1">
    <property type="nucleotide sequence ID" value="XM_775042.4"/>
</dbReference>
<dbReference type="Gene3D" id="4.10.280.10">
    <property type="entry name" value="Helix-loop-helix DNA-binding domain"/>
    <property type="match status" value="1"/>
</dbReference>
<evidence type="ECO:0000259" key="2">
    <source>
        <dbReference type="PROSITE" id="PS50888"/>
    </source>
</evidence>
<dbReference type="GO" id="GO:0000977">
    <property type="term" value="F:RNA polymerase II transcription regulatory region sequence-specific DNA binding"/>
    <property type="evidence" value="ECO:0000318"/>
    <property type="project" value="GO_Central"/>
</dbReference>
<feature type="domain" description="BHLH" evidence="2">
    <location>
        <begin position="236"/>
        <end position="288"/>
    </location>
</feature>
<accession>A0A7M7R930</accession>
<name>A0A7M7R930_STRPU</name>
<dbReference type="Pfam" id="PF00010">
    <property type="entry name" value="HLH"/>
    <property type="match status" value="1"/>
</dbReference>
<dbReference type="KEGG" id="spu:574674"/>
<proteinExistence type="predicted"/>
<dbReference type="Proteomes" id="UP000007110">
    <property type="component" value="Unassembled WGS sequence"/>
</dbReference>
<dbReference type="GO" id="GO:0006357">
    <property type="term" value="P:regulation of transcription by RNA polymerase II"/>
    <property type="evidence" value="ECO:0000318"/>
    <property type="project" value="GO_Central"/>
</dbReference>
<dbReference type="CDD" id="cd11415">
    <property type="entry name" value="bHLH_TS_FERD3L_NATO3"/>
    <property type="match status" value="1"/>
</dbReference>
<evidence type="ECO:0000313" key="3">
    <source>
        <dbReference type="EnsemblMetazoa" id="XP_780135"/>
    </source>
</evidence>
<feature type="compositionally biased region" description="Polar residues" evidence="1">
    <location>
        <begin position="186"/>
        <end position="205"/>
    </location>
</feature>
<dbReference type="SMART" id="SM00353">
    <property type="entry name" value="HLH"/>
    <property type="match status" value="1"/>
</dbReference>
<organism evidence="3 4">
    <name type="scientific">Strongylocentrotus purpuratus</name>
    <name type="common">Purple sea urchin</name>
    <dbReference type="NCBI Taxonomy" id="7668"/>
    <lineage>
        <taxon>Eukaryota</taxon>
        <taxon>Metazoa</taxon>
        <taxon>Echinodermata</taxon>
        <taxon>Eleutherozoa</taxon>
        <taxon>Echinozoa</taxon>
        <taxon>Echinoidea</taxon>
        <taxon>Euechinoidea</taxon>
        <taxon>Echinacea</taxon>
        <taxon>Camarodonta</taxon>
        <taxon>Echinidea</taxon>
        <taxon>Strongylocentrotidae</taxon>
        <taxon>Strongylocentrotus</taxon>
    </lineage>
</organism>
<dbReference type="SUPFAM" id="SSF47459">
    <property type="entry name" value="HLH, helix-loop-helix DNA-binding domain"/>
    <property type="match status" value="1"/>
</dbReference>
<reference evidence="3" key="2">
    <citation type="submission" date="2021-01" db="UniProtKB">
        <authorList>
            <consortium name="EnsemblMetazoa"/>
        </authorList>
    </citation>
    <scope>IDENTIFICATION</scope>
</reference>